<feature type="chain" id="PRO_5017423190" evidence="1">
    <location>
        <begin position="21"/>
        <end position="58"/>
    </location>
</feature>
<name>A0A3B5B5H0_9TELE</name>
<evidence type="ECO:0000256" key="1">
    <source>
        <dbReference type="SAM" id="SignalP"/>
    </source>
</evidence>
<dbReference type="Gene3D" id="3.40.30.10">
    <property type="entry name" value="Glutaredoxin"/>
    <property type="match status" value="1"/>
</dbReference>
<sequence length="58" mass="6469">WRRLVMSACVISLGIITVLELEDDISTIYQARTLNGSCTVNLSDYRGKSVLFVNVATY</sequence>
<evidence type="ECO:0000313" key="2">
    <source>
        <dbReference type="Ensembl" id="ENSSPAP00000028405.1"/>
    </source>
</evidence>
<reference evidence="2" key="1">
    <citation type="submission" date="2023-09" db="UniProtKB">
        <authorList>
            <consortium name="Ensembl"/>
        </authorList>
    </citation>
    <scope>IDENTIFICATION</scope>
</reference>
<dbReference type="STRING" id="144197.ENSSPAP00000028405"/>
<protein>
    <submittedName>
        <fullName evidence="2">Uncharacterized protein</fullName>
    </submittedName>
</protein>
<organism evidence="2">
    <name type="scientific">Stegastes partitus</name>
    <name type="common">bicolor damselfish</name>
    <dbReference type="NCBI Taxonomy" id="144197"/>
    <lineage>
        <taxon>Eukaryota</taxon>
        <taxon>Metazoa</taxon>
        <taxon>Chordata</taxon>
        <taxon>Craniata</taxon>
        <taxon>Vertebrata</taxon>
        <taxon>Euteleostomi</taxon>
        <taxon>Actinopterygii</taxon>
        <taxon>Neopterygii</taxon>
        <taxon>Teleostei</taxon>
        <taxon>Neoteleostei</taxon>
        <taxon>Acanthomorphata</taxon>
        <taxon>Ovalentaria</taxon>
        <taxon>Pomacentridae</taxon>
        <taxon>Stegastes</taxon>
    </lineage>
</organism>
<keyword evidence="1" id="KW-0732">Signal</keyword>
<accession>A0A3B5B5H0</accession>
<dbReference type="AlphaFoldDB" id="A0A3B5B5H0"/>
<proteinExistence type="predicted"/>
<dbReference type="Ensembl" id="ENSSPAT00000028865.1">
    <property type="protein sequence ID" value="ENSSPAP00000028405.1"/>
    <property type="gene ID" value="ENSSPAG00000021393.1"/>
</dbReference>
<feature type="signal peptide" evidence="1">
    <location>
        <begin position="1"/>
        <end position="20"/>
    </location>
</feature>
<dbReference type="GeneTree" id="ENSGT01120000273195"/>